<dbReference type="EMBL" id="CM051397">
    <property type="protein sequence ID" value="KAJ4720101.1"/>
    <property type="molecule type" value="Genomic_DNA"/>
</dbReference>
<organism evidence="1 2">
    <name type="scientific">Melia azedarach</name>
    <name type="common">Chinaberry tree</name>
    <dbReference type="NCBI Taxonomy" id="155640"/>
    <lineage>
        <taxon>Eukaryota</taxon>
        <taxon>Viridiplantae</taxon>
        <taxon>Streptophyta</taxon>
        <taxon>Embryophyta</taxon>
        <taxon>Tracheophyta</taxon>
        <taxon>Spermatophyta</taxon>
        <taxon>Magnoliopsida</taxon>
        <taxon>eudicotyledons</taxon>
        <taxon>Gunneridae</taxon>
        <taxon>Pentapetalae</taxon>
        <taxon>rosids</taxon>
        <taxon>malvids</taxon>
        <taxon>Sapindales</taxon>
        <taxon>Meliaceae</taxon>
        <taxon>Melia</taxon>
    </lineage>
</organism>
<gene>
    <name evidence="1" type="ORF">OWV82_007982</name>
</gene>
<evidence type="ECO:0000313" key="2">
    <source>
        <dbReference type="Proteomes" id="UP001164539"/>
    </source>
</evidence>
<sequence length="335" mass="37601">MSLLRKLPNKSFVHQSIVTARFLTTANAFPDEPTSVYYDDLVNAAGSERDLETVRYLLNKRMRDLCFNTANTFKFITNTENSLSILDDLYKTLARLDKGFTRKSAYDTLIARLCKLRKIDEALRAVDIMAEGEFGLNAGSFHPILSALTRGKKMEDAWRLINLMKQVKISPDLTAYNYLLTAYCFSRNLTAASDVLKKMEEEGLGADARTYDALVLGACKAGKVEEAFVLLRMMVDDGQSGLYSTFAHVNGVLLKMGYYAQAVKFVMVCGGRDIKLDTELFGSLASKLIGLGRFDDAKFILNEMNSRGIKMGHKLRDYYEINVKLTVNSQAKETK</sequence>
<accession>A0ACC1Y8R4</accession>
<keyword evidence="2" id="KW-1185">Reference proteome</keyword>
<reference evidence="1 2" key="1">
    <citation type="journal article" date="2023" name="Science">
        <title>Complex scaffold remodeling in plant triterpene biosynthesis.</title>
        <authorList>
            <person name="De La Pena R."/>
            <person name="Hodgson H."/>
            <person name="Liu J.C."/>
            <person name="Stephenson M.J."/>
            <person name="Martin A.C."/>
            <person name="Owen C."/>
            <person name="Harkess A."/>
            <person name="Leebens-Mack J."/>
            <person name="Jimenez L.E."/>
            <person name="Osbourn A."/>
            <person name="Sattely E.S."/>
        </authorList>
    </citation>
    <scope>NUCLEOTIDE SEQUENCE [LARGE SCALE GENOMIC DNA]</scope>
    <source>
        <strain evidence="2">cv. JPN11</strain>
        <tissue evidence="1">Leaf</tissue>
    </source>
</reference>
<protein>
    <submittedName>
        <fullName evidence="1">Pentatricopeptide repeat-containing protein</fullName>
    </submittedName>
</protein>
<evidence type="ECO:0000313" key="1">
    <source>
        <dbReference type="EMBL" id="KAJ4720101.1"/>
    </source>
</evidence>
<comment type="caution">
    <text evidence="1">The sequence shown here is derived from an EMBL/GenBank/DDBJ whole genome shotgun (WGS) entry which is preliminary data.</text>
</comment>
<name>A0ACC1Y8R4_MELAZ</name>
<proteinExistence type="predicted"/>
<dbReference type="Proteomes" id="UP001164539">
    <property type="component" value="Chromosome 4"/>
</dbReference>